<proteinExistence type="predicted"/>
<dbReference type="WBParaSite" id="maker-unitig_41621-snap-gene-0.3-mRNA-1">
    <property type="protein sequence ID" value="maker-unitig_41621-snap-gene-0.3-mRNA-1"/>
    <property type="gene ID" value="maker-unitig_41621-snap-gene-0.3"/>
</dbReference>
<evidence type="ECO:0000313" key="1">
    <source>
        <dbReference type="Proteomes" id="UP000095280"/>
    </source>
</evidence>
<dbReference type="Proteomes" id="UP000095280">
    <property type="component" value="Unplaced"/>
</dbReference>
<evidence type="ECO:0000313" key="2">
    <source>
        <dbReference type="WBParaSite" id="maker-unitig_41621-snap-gene-0.3-mRNA-1"/>
    </source>
</evidence>
<sequence>MDAVKSAIARIPEAPEPLGEEFYAKHIKGGTLRDYQVFGADWLGAKFSSGHGASWPRDGPGQKLCRRWLSCLACTAGGGEAASAAAPSPCGVHRRQGREGAPADRAAAEDWTLLLSTYELPLHPDRHPDSEHLDELFTLVELRWRAKGFPAQVEGPVHCRGHRLVSSNDNSGALYEILKPFLLCAAHQRGHAFSTLQPGNKTALLNIQCQLRKCINHPYLFD</sequence>
<keyword evidence="1" id="KW-1185">Reference proteome</keyword>
<organism evidence="1 2">
    <name type="scientific">Macrostomum lignano</name>
    <dbReference type="NCBI Taxonomy" id="282301"/>
    <lineage>
        <taxon>Eukaryota</taxon>
        <taxon>Metazoa</taxon>
        <taxon>Spiralia</taxon>
        <taxon>Lophotrochozoa</taxon>
        <taxon>Platyhelminthes</taxon>
        <taxon>Rhabditophora</taxon>
        <taxon>Macrostomorpha</taxon>
        <taxon>Macrostomida</taxon>
        <taxon>Macrostomidae</taxon>
        <taxon>Macrostomum</taxon>
    </lineage>
</organism>
<name>A0A1I8FPR8_9PLAT</name>
<reference evidence="2" key="1">
    <citation type="submission" date="2016-11" db="UniProtKB">
        <authorList>
            <consortium name="WormBaseParasite"/>
        </authorList>
    </citation>
    <scope>IDENTIFICATION</scope>
</reference>
<dbReference type="AlphaFoldDB" id="A0A1I8FPR8"/>
<accession>A0A1I8FPR8</accession>
<protein>
    <submittedName>
        <fullName evidence="2">SNF2_N domain-containing protein</fullName>
    </submittedName>
</protein>